<gene>
    <name evidence="2" type="ORF">BDW47DRAFT_109438</name>
</gene>
<evidence type="ECO:0000256" key="1">
    <source>
        <dbReference type="SAM" id="SignalP"/>
    </source>
</evidence>
<dbReference type="EMBL" id="KZ559155">
    <property type="protein sequence ID" value="PLB36092.1"/>
    <property type="molecule type" value="Genomic_DNA"/>
</dbReference>
<dbReference type="RefSeq" id="XP_024670104.1">
    <property type="nucleotide sequence ID" value="XM_024813468.1"/>
</dbReference>
<name>A0A2I2F626_ASPCN</name>
<accession>A0A2I2F626</accession>
<organism evidence="2 3">
    <name type="scientific">Aspergillus candidus</name>
    <dbReference type="NCBI Taxonomy" id="41067"/>
    <lineage>
        <taxon>Eukaryota</taxon>
        <taxon>Fungi</taxon>
        <taxon>Dikarya</taxon>
        <taxon>Ascomycota</taxon>
        <taxon>Pezizomycotina</taxon>
        <taxon>Eurotiomycetes</taxon>
        <taxon>Eurotiomycetidae</taxon>
        <taxon>Eurotiales</taxon>
        <taxon>Aspergillaceae</taxon>
        <taxon>Aspergillus</taxon>
        <taxon>Aspergillus subgen. Circumdati</taxon>
    </lineage>
</organism>
<dbReference type="Proteomes" id="UP000234585">
    <property type="component" value="Unassembled WGS sequence"/>
</dbReference>
<dbReference type="GeneID" id="36520628"/>
<keyword evidence="1" id="KW-0732">Signal</keyword>
<proteinExistence type="predicted"/>
<feature type="signal peptide" evidence="1">
    <location>
        <begin position="1"/>
        <end position="16"/>
    </location>
</feature>
<reference evidence="2 3" key="1">
    <citation type="submission" date="2017-12" db="EMBL/GenBank/DDBJ databases">
        <authorList>
            <consortium name="DOE Joint Genome Institute"/>
            <person name="Haridas S."/>
            <person name="Kjaerbolling I."/>
            <person name="Vesth T.C."/>
            <person name="Frisvad J.C."/>
            <person name="Nybo J.L."/>
            <person name="Theobald S."/>
            <person name="Kuo A."/>
            <person name="Bowyer P."/>
            <person name="Matsuda Y."/>
            <person name="Mondo S."/>
            <person name="Lyhne E.K."/>
            <person name="Kogle M.E."/>
            <person name="Clum A."/>
            <person name="Lipzen A."/>
            <person name="Salamov A."/>
            <person name="Ngan C.Y."/>
            <person name="Daum C."/>
            <person name="Chiniquy J."/>
            <person name="Barry K."/>
            <person name="LaButti K."/>
            <person name="Simmons B.A."/>
            <person name="Magnuson J.K."/>
            <person name="Mortensen U.H."/>
            <person name="Larsen T.O."/>
            <person name="Grigoriev I.V."/>
            <person name="Baker S.E."/>
            <person name="Andersen M.R."/>
            <person name="Nordberg H.P."/>
            <person name="Cantor M.N."/>
            <person name="Hua S.X."/>
        </authorList>
    </citation>
    <scope>NUCLEOTIDE SEQUENCE [LARGE SCALE GENOMIC DNA]</scope>
    <source>
        <strain evidence="2 3">CBS 102.13</strain>
    </source>
</reference>
<protein>
    <submittedName>
        <fullName evidence="2">Uncharacterized protein</fullName>
    </submittedName>
</protein>
<evidence type="ECO:0000313" key="3">
    <source>
        <dbReference type="Proteomes" id="UP000234585"/>
    </source>
</evidence>
<keyword evidence="3" id="KW-1185">Reference proteome</keyword>
<evidence type="ECO:0000313" key="2">
    <source>
        <dbReference type="EMBL" id="PLB36092.1"/>
    </source>
</evidence>
<dbReference type="AlphaFoldDB" id="A0A2I2F626"/>
<sequence>MRATNIILFLAASAMATSLEKKEPSQSGRQACDDDAYWRCGEQSTACEKAKEHESQQALYKACGTAFDDKFFECSQSHNGFYSIKECIDNAKTCVNAAGCECRGKWCQ</sequence>
<feature type="chain" id="PRO_5014165626" evidence="1">
    <location>
        <begin position="17"/>
        <end position="108"/>
    </location>
</feature>